<accession>A0A1S6HQP4</accession>
<comment type="similarity">
    <text evidence="4">Belongs to the cyclic nucleotide phosphodiesterase class-III family.</text>
</comment>
<dbReference type="PANTHER" id="PTHR42988">
    <property type="entry name" value="PHOSPHOHYDROLASE"/>
    <property type="match status" value="1"/>
</dbReference>
<dbReference type="KEGG" id="spsw:Sps_02669"/>
<dbReference type="Pfam" id="PF00149">
    <property type="entry name" value="Metallophos"/>
    <property type="match status" value="1"/>
</dbReference>
<keyword evidence="7" id="KW-1185">Reference proteome</keyword>
<dbReference type="GO" id="GO:0016787">
    <property type="term" value="F:hydrolase activity"/>
    <property type="evidence" value="ECO:0007669"/>
    <property type="project" value="UniProtKB-KW"/>
</dbReference>
<dbReference type="SUPFAM" id="SSF56300">
    <property type="entry name" value="Metallo-dependent phosphatases"/>
    <property type="match status" value="1"/>
</dbReference>
<evidence type="ECO:0000313" key="7">
    <source>
        <dbReference type="Proteomes" id="UP000189545"/>
    </source>
</evidence>
<feature type="domain" description="Calcineurin-like phosphoesterase" evidence="5">
    <location>
        <begin position="4"/>
        <end position="190"/>
    </location>
</feature>
<dbReference type="Proteomes" id="UP000189545">
    <property type="component" value="Chromosome"/>
</dbReference>
<organism evidence="6 7">
    <name type="scientific">Shewanella psychrophila</name>
    <dbReference type="NCBI Taxonomy" id="225848"/>
    <lineage>
        <taxon>Bacteria</taxon>
        <taxon>Pseudomonadati</taxon>
        <taxon>Pseudomonadota</taxon>
        <taxon>Gammaproteobacteria</taxon>
        <taxon>Alteromonadales</taxon>
        <taxon>Shewanellaceae</taxon>
        <taxon>Shewanella</taxon>
    </lineage>
</organism>
<evidence type="ECO:0000313" key="6">
    <source>
        <dbReference type="EMBL" id="AQS37821.1"/>
    </source>
</evidence>
<evidence type="ECO:0000259" key="5">
    <source>
        <dbReference type="Pfam" id="PF00149"/>
    </source>
</evidence>
<sequence>MDKMRIYQLSDCHLHLGDEASRANLIRALTTIEEADDGDVLLLTGDLICGPCVEIYTQFKAIVQAHTSIVKIFAIAGNHDDLAMMKSVFSDSRIQVKDHVHLNDNLSLCFVDSSQKPLSNMSLGGGRVSTKALSALKKFTRKHRSIVVIHHPVVNLGAKWFTEIGIENNLAVMEAIHPQTLAILSGHAHAFFKEPIKIQERIIPLIVSPATSYGFEHTNPSYEKNTNIGIMAFDLVPTLALTPAPAPAPAVGEEIKPEKATGTNNREIEYSLRESVINLNH</sequence>
<dbReference type="InterPro" id="IPR029052">
    <property type="entry name" value="Metallo-depent_PP-like"/>
</dbReference>
<gene>
    <name evidence="6" type="ORF">Sps_02669</name>
</gene>
<evidence type="ECO:0000256" key="3">
    <source>
        <dbReference type="ARBA" id="ARBA00023004"/>
    </source>
</evidence>
<proteinExistence type="inferred from homology"/>
<dbReference type="AlphaFoldDB" id="A0A1S6HQP4"/>
<dbReference type="PANTHER" id="PTHR42988:SF2">
    <property type="entry name" value="CYCLIC NUCLEOTIDE PHOSPHODIESTERASE CBUA0032-RELATED"/>
    <property type="match status" value="1"/>
</dbReference>
<dbReference type="Gene3D" id="3.60.21.10">
    <property type="match status" value="1"/>
</dbReference>
<evidence type="ECO:0000256" key="2">
    <source>
        <dbReference type="ARBA" id="ARBA00022801"/>
    </source>
</evidence>
<protein>
    <submittedName>
        <fullName evidence="6">Calcineurin-like phosphoesterase</fullName>
    </submittedName>
</protein>
<dbReference type="GO" id="GO:0046872">
    <property type="term" value="F:metal ion binding"/>
    <property type="evidence" value="ECO:0007669"/>
    <property type="project" value="UniProtKB-KW"/>
</dbReference>
<dbReference type="EMBL" id="CP014782">
    <property type="protein sequence ID" value="AQS37821.1"/>
    <property type="molecule type" value="Genomic_DNA"/>
</dbReference>
<keyword evidence="3" id="KW-0408">Iron</keyword>
<name>A0A1S6HQP4_9GAMM</name>
<evidence type="ECO:0000256" key="1">
    <source>
        <dbReference type="ARBA" id="ARBA00022723"/>
    </source>
</evidence>
<keyword evidence="2" id="KW-0378">Hydrolase</keyword>
<evidence type="ECO:0000256" key="4">
    <source>
        <dbReference type="ARBA" id="ARBA00025742"/>
    </source>
</evidence>
<dbReference type="STRING" id="225848.Sps_02669"/>
<reference evidence="6 7" key="1">
    <citation type="submission" date="2016-03" db="EMBL/GenBank/DDBJ databases">
        <title>Complete genome sequence of Shewanella psychrophila WP2, a deep sea bacterium isolated from west Pacific sediment.</title>
        <authorList>
            <person name="Xu G."/>
            <person name="Jian H."/>
        </authorList>
    </citation>
    <scope>NUCLEOTIDE SEQUENCE [LARGE SCALE GENOMIC DNA]</scope>
    <source>
        <strain evidence="6 7">WP2</strain>
    </source>
</reference>
<keyword evidence="1" id="KW-0479">Metal-binding</keyword>
<dbReference type="InterPro" id="IPR004843">
    <property type="entry name" value="Calcineurin-like_PHP"/>
</dbReference>
<dbReference type="InterPro" id="IPR050884">
    <property type="entry name" value="CNP_phosphodiesterase-III"/>
</dbReference>